<dbReference type="HOGENOM" id="CLU_000022_37_5_1"/>
<dbReference type="InterPro" id="IPR013120">
    <property type="entry name" value="FAR_NAD-bd"/>
</dbReference>
<dbReference type="SUPFAM" id="SSF53901">
    <property type="entry name" value="Thiolase-like"/>
    <property type="match status" value="1"/>
</dbReference>
<evidence type="ECO:0000259" key="17">
    <source>
        <dbReference type="PROSITE" id="PS52019"/>
    </source>
</evidence>
<keyword evidence="5" id="KW-0489">Methyltransferase</keyword>
<evidence type="ECO:0000256" key="8">
    <source>
        <dbReference type="ARBA" id="ARBA00023002"/>
    </source>
</evidence>
<dbReference type="GO" id="GO:0016874">
    <property type="term" value="F:ligase activity"/>
    <property type="evidence" value="ECO:0007669"/>
    <property type="project" value="UniProtKB-KW"/>
</dbReference>
<dbReference type="OrthoDB" id="329835at2759"/>
<dbReference type="InterPro" id="IPR018201">
    <property type="entry name" value="Ketoacyl_synth_AS"/>
</dbReference>
<feature type="domain" description="PKS/mFAS DH" evidence="17">
    <location>
        <begin position="936"/>
        <end position="1237"/>
    </location>
</feature>
<dbReference type="eggNOG" id="KOG1202">
    <property type="taxonomic scope" value="Eukaryota"/>
</dbReference>
<gene>
    <name evidence="18" type="ORF">MCYG_00465</name>
</gene>
<dbReference type="Gene3D" id="3.40.50.720">
    <property type="entry name" value="NAD(P)-binding Rossmann-like Domain"/>
    <property type="match status" value="2"/>
</dbReference>
<dbReference type="SUPFAM" id="SSF55048">
    <property type="entry name" value="Probable ACP-binding domain of malonyl-CoA ACP transacylase"/>
    <property type="match status" value="1"/>
</dbReference>
<evidence type="ECO:0000256" key="7">
    <source>
        <dbReference type="ARBA" id="ARBA00022737"/>
    </source>
</evidence>
<dbReference type="Gene3D" id="3.10.129.110">
    <property type="entry name" value="Polyketide synthase dehydratase"/>
    <property type="match status" value="1"/>
</dbReference>
<protein>
    <recommendedName>
        <fullName evidence="1">Non-reducing polyketide synthase nscA</fullName>
    </recommendedName>
    <alternativeName>
        <fullName evidence="11">Conidial yellow pigment biosynthesis polyketide synthase nscA</fullName>
    </alternativeName>
    <alternativeName>
        <fullName evidence="12">Neosartoricin B biosynthesis protein A</fullName>
    </alternativeName>
</protein>
<dbReference type="InterPro" id="IPR020806">
    <property type="entry name" value="PKS_PP-bd"/>
</dbReference>
<evidence type="ECO:0000256" key="3">
    <source>
        <dbReference type="ARBA" id="ARBA00022553"/>
    </source>
</evidence>
<dbReference type="InterPro" id="IPR057326">
    <property type="entry name" value="KR_dom"/>
</dbReference>
<dbReference type="SMART" id="SM00823">
    <property type="entry name" value="PKS_PP"/>
    <property type="match status" value="2"/>
</dbReference>
<dbReference type="InterPro" id="IPR020845">
    <property type="entry name" value="AMP-binding_CS"/>
</dbReference>
<dbReference type="eggNOG" id="KOG1178">
    <property type="taxonomic scope" value="Eukaryota"/>
</dbReference>
<dbReference type="PROSITE" id="PS00606">
    <property type="entry name" value="KS3_1"/>
    <property type="match status" value="1"/>
</dbReference>
<feature type="region of interest" description="C-terminal hotdog fold" evidence="13">
    <location>
        <begin position="1084"/>
        <end position="1237"/>
    </location>
</feature>
<dbReference type="InterPro" id="IPR013217">
    <property type="entry name" value="Methyltransf_12"/>
</dbReference>
<name>C5FCP3_ARTOC</name>
<dbReference type="Pfam" id="PF00668">
    <property type="entry name" value="Condensation"/>
    <property type="match status" value="1"/>
</dbReference>
<dbReference type="Pfam" id="PF00698">
    <property type="entry name" value="Acyl_transf_1"/>
    <property type="match status" value="1"/>
</dbReference>
<dbReference type="CDD" id="cd05930">
    <property type="entry name" value="A_NRPS"/>
    <property type="match status" value="1"/>
</dbReference>
<evidence type="ECO:0000256" key="10">
    <source>
        <dbReference type="ARBA" id="ARBA00029443"/>
    </source>
</evidence>
<dbReference type="Pfam" id="PF16197">
    <property type="entry name" value="KAsynt_C_assoc"/>
    <property type="match status" value="1"/>
</dbReference>
<dbReference type="InterPro" id="IPR032821">
    <property type="entry name" value="PKS_assoc"/>
</dbReference>
<dbReference type="GO" id="GO:0004315">
    <property type="term" value="F:3-oxoacyl-[acyl-carrier-protein] synthase activity"/>
    <property type="evidence" value="ECO:0007669"/>
    <property type="project" value="InterPro"/>
</dbReference>
<dbReference type="GO" id="GO:0031177">
    <property type="term" value="F:phosphopantetheine binding"/>
    <property type="evidence" value="ECO:0007669"/>
    <property type="project" value="InterPro"/>
</dbReference>
<dbReference type="PANTHER" id="PTHR43775:SF20">
    <property type="entry name" value="HYBRID PKS-NRPS SYNTHETASE APDA"/>
    <property type="match status" value="1"/>
</dbReference>
<organism evidence="18 19">
    <name type="scientific">Arthroderma otae (strain ATCC MYA-4605 / CBS 113480)</name>
    <name type="common">Microsporum canis</name>
    <dbReference type="NCBI Taxonomy" id="554155"/>
    <lineage>
        <taxon>Eukaryota</taxon>
        <taxon>Fungi</taxon>
        <taxon>Dikarya</taxon>
        <taxon>Ascomycota</taxon>
        <taxon>Pezizomycotina</taxon>
        <taxon>Eurotiomycetes</taxon>
        <taxon>Eurotiomycetidae</taxon>
        <taxon>Onygenales</taxon>
        <taxon>Arthrodermataceae</taxon>
        <taxon>Microsporum</taxon>
    </lineage>
</organism>
<evidence type="ECO:0000259" key="15">
    <source>
        <dbReference type="PROSITE" id="PS50075"/>
    </source>
</evidence>
<feature type="region of interest" description="Disordered" evidence="14">
    <location>
        <begin position="2434"/>
        <end position="2489"/>
    </location>
</feature>
<proteinExistence type="inferred from homology"/>
<evidence type="ECO:0000256" key="1">
    <source>
        <dbReference type="ARBA" id="ARBA00018393"/>
    </source>
</evidence>
<dbReference type="InterPro" id="IPR023213">
    <property type="entry name" value="CAT-like_dom_sf"/>
</dbReference>
<dbReference type="Proteomes" id="UP000002035">
    <property type="component" value="Unassembled WGS sequence"/>
</dbReference>
<evidence type="ECO:0000256" key="9">
    <source>
        <dbReference type="ARBA" id="ARBA00023268"/>
    </source>
</evidence>
<keyword evidence="8" id="KW-0560">Oxidoreductase</keyword>
<dbReference type="Pfam" id="PF21089">
    <property type="entry name" value="PKS_DH_N"/>
    <property type="match status" value="1"/>
</dbReference>
<dbReference type="Pfam" id="PF14765">
    <property type="entry name" value="PS-DH"/>
    <property type="match status" value="1"/>
</dbReference>
<evidence type="ECO:0000313" key="19">
    <source>
        <dbReference type="Proteomes" id="UP000002035"/>
    </source>
</evidence>
<evidence type="ECO:0000256" key="5">
    <source>
        <dbReference type="ARBA" id="ARBA00022603"/>
    </source>
</evidence>
<dbReference type="Gene3D" id="3.40.366.10">
    <property type="entry name" value="Malonyl-Coenzyme A Acyl Carrier Protein, domain 2"/>
    <property type="match status" value="1"/>
</dbReference>
<feature type="domain" description="Carrier" evidence="15">
    <location>
        <begin position="2354"/>
        <end position="2429"/>
    </location>
</feature>
<feature type="region of interest" description="N-terminal hotdog fold" evidence="13">
    <location>
        <begin position="936"/>
        <end position="1069"/>
    </location>
</feature>
<dbReference type="Pfam" id="PF23114">
    <property type="entry name" value="NAD-bd_HRPKS_sdrA"/>
    <property type="match status" value="1"/>
</dbReference>
<keyword evidence="19" id="KW-1185">Reference proteome</keyword>
<dbReference type="SUPFAM" id="SSF47336">
    <property type="entry name" value="ACP-like"/>
    <property type="match status" value="2"/>
</dbReference>
<evidence type="ECO:0000256" key="4">
    <source>
        <dbReference type="ARBA" id="ARBA00022598"/>
    </source>
</evidence>
<dbReference type="Gene3D" id="3.40.50.12780">
    <property type="entry name" value="N-terminal domain of ligase-like"/>
    <property type="match status" value="1"/>
</dbReference>
<dbReference type="InterPro" id="IPR014031">
    <property type="entry name" value="Ketoacyl_synth_C"/>
</dbReference>
<dbReference type="GO" id="GO:0016491">
    <property type="term" value="F:oxidoreductase activity"/>
    <property type="evidence" value="ECO:0007669"/>
    <property type="project" value="UniProtKB-KW"/>
</dbReference>
<reference evidence="19" key="1">
    <citation type="journal article" date="2012" name="MBio">
        <title>Comparative genome analysis of Trichophyton rubrum and related dermatophytes reveals candidate genes involved in infection.</title>
        <authorList>
            <person name="Martinez D.A."/>
            <person name="Oliver B.G."/>
            <person name="Graeser Y."/>
            <person name="Goldberg J.M."/>
            <person name="Li W."/>
            <person name="Martinez-Rossi N.M."/>
            <person name="Monod M."/>
            <person name="Shelest E."/>
            <person name="Barton R.C."/>
            <person name="Birch E."/>
            <person name="Brakhage A.A."/>
            <person name="Chen Z."/>
            <person name="Gurr S.J."/>
            <person name="Heiman D."/>
            <person name="Heitman J."/>
            <person name="Kosti I."/>
            <person name="Rossi A."/>
            <person name="Saif S."/>
            <person name="Samalova M."/>
            <person name="Saunders C.W."/>
            <person name="Shea T."/>
            <person name="Summerbell R.C."/>
            <person name="Xu J."/>
            <person name="Young S."/>
            <person name="Zeng Q."/>
            <person name="Birren B.W."/>
            <person name="Cuomo C.A."/>
            <person name="White T.C."/>
        </authorList>
    </citation>
    <scope>NUCLEOTIDE SEQUENCE [LARGE SCALE GENOMIC DNA]</scope>
    <source>
        <strain evidence="19">ATCC MYA-4605 / CBS 113480</strain>
    </source>
</reference>
<dbReference type="InterPro" id="IPR036291">
    <property type="entry name" value="NAD(P)-bd_dom_sf"/>
</dbReference>
<dbReference type="InterPro" id="IPR050091">
    <property type="entry name" value="PKS_NRPS_Biosynth_Enz"/>
</dbReference>
<dbReference type="InterPro" id="IPR001242">
    <property type="entry name" value="Condensation_dom"/>
</dbReference>
<dbReference type="GeneID" id="9225582"/>
<dbReference type="InterPro" id="IPR045851">
    <property type="entry name" value="AMP-bd_C_sf"/>
</dbReference>
<dbReference type="NCBIfam" id="TIGR01733">
    <property type="entry name" value="AA-adenyl-dom"/>
    <property type="match status" value="1"/>
</dbReference>
<comment type="similarity">
    <text evidence="10">In the C-terminal section; belongs to the NRP synthetase family.</text>
</comment>
<dbReference type="PROSITE" id="PS52019">
    <property type="entry name" value="PKS_MFAS_DH"/>
    <property type="match status" value="1"/>
</dbReference>
<dbReference type="InterPro" id="IPR009081">
    <property type="entry name" value="PP-bd_ACP"/>
</dbReference>
<dbReference type="Gene3D" id="3.30.559.30">
    <property type="entry name" value="Nonribosomal peptide synthetase, condensation domain"/>
    <property type="match status" value="1"/>
</dbReference>
<dbReference type="CDD" id="cd00833">
    <property type="entry name" value="PKS"/>
    <property type="match status" value="1"/>
</dbReference>
<dbReference type="Pfam" id="PF00109">
    <property type="entry name" value="ketoacyl-synt"/>
    <property type="match status" value="1"/>
</dbReference>
<dbReference type="VEuPathDB" id="FungiDB:MCYG_00465"/>
<dbReference type="InterPro" id="IPR010071">
    <property type="entry name" value="AA_adenyl_dom"/>
</dbReference>
<dbReference type="CDD" id="cd19532">
    <property type="entry name" value="C_PKS-NRPS"/>
    <property type="match status" value="1"/>
</dbReference>
<evidence type="ECO:0000313" key="18">
    <source>
        <dbReference type="EMBL" id="EEQ27577.1"/>
    </source>
</evidence>
<dbReference type="InterPro" id="IPR049552">
    <property type="entry name" value="PKS_DH_N"/>
</dbReference>
<dbReference type="PROSITE" id="PS52004">
    <property type="entry name" value="KS3_2"/>
    <property type="match status" value="1"/>
</dbReference>
<dbReference type="GO" id="GO:0009403">
    <property type="term" value="P:toxin biosynthetic process"/>
    <property type="evidence" value="ECO:0007669"/>
    <property type="project" value="UniProtKB-ARBA"/>
</dbReference>
<feature type="compositionally biased region" description="Polar residues" evidence="14">
    <location>
        <begin position="2468"/>
        <end position="2489"/>
    </location>
</feature>
<dbReference type="InterPro" id="IPR014043">
    <property type="entry name" value="Acyl_transferase_dom"/>
</dbReference>
<keyword evidence="6" id="KW-0808">Transferase</keyword>
<dbReference type="Gene3D" id="3.30.300.30">
    <property type="match status" value="1"/>
</dbReference>
<dbReference type="SMART" id="SM00826">
    <property type="entry name" value="PKS_DH"/>
    <property type="match status" value="1"/>
</dbReference>
<dbReference type="InterPro" id="IPR016035">
    <property type="entry name" value="Acyl_Trfase/lysoPLipase"/>
</dbReference>
<dbReference type="InterPro" id="IPR016039">
    <property type="entry name" value="Thiolase-like"/>
</dbReference>
<dbReference type="InterPro" id="IPR013968">
    <property type="entry name" value="PKS_KR"/>
</dbReference>
<dbReference type="Pfam" id="PF07993">
    <property type="entry name" value="NAD_binding_4"/>
    <property type="match status" value="1"/>
</dbReference>
<dbReference type="EMBL" id="DS995701">
    <property type="protein sequence ID" value="EEQ27577.1"/>
    <property type="molecule type" value="Genomic_DNA"/>
</dbReference>
<dbReference type="InterPro" id="IPR049900">
    <property type="entry name" value="PKS_mFAS_DH"/>
</dbReference>
<evidence type="ECO:0000256" key="6">
    <source>
        <dbReference type="ARBA" id="ARBA00022679"/>
    </source>
</evidence>
<evidence type="ECO:0000256" key="2">
    <source>
        <dbReference type="ARBA" id="ARBA00022450"/>
    </source>
</evidence>
<dbReference type="Pfam" id="PF08242">
    <property type="entry name" value="Methyltransf_12"/>
    <property type="match status" value="1"/>
</dbReference>
<evidence type="ECO:0000256" key="13">
    <source>
        <dbReference type="PROSITE-ProRule" id="PRU01363"/>
    </source>
</evidence>
<dbReference type="Gene3D" id="3.30.559.10">
    <property type="entry name" value="Chloramphenicol acetyltransferase-like domain"/>
    <property type="match status" value="1"/>
</dbReference>
<dbReference type="PROSITE" id="PS00455">
    <property type="entry name" value="AMP_BINDING"/>
    <property type="match status" value="1"/>
</dbReference>
<evidence type="ECO:0000256" key="14">
    <source>
        <dbReference type="SAM" id="MobiDB-lite"/>
    </source>
</evidence>
<dbReference type="InterPro" id="IPR042099">
    <property type="entry name" value="ANL_N_sf"/>
</dbReference>
<dbReference type="RefSeq" id="XP_002850361.1">
    <property type="nucleotide sequence ID" value="XM_002850315.1"/>
</dbReference>
<dbReference type="CDD" id="cd02440">
    <property type="entry name" value="AdoMet_MTases"/>
    <property type="match status" value="1"/>
</dbReference>
<dbReference type="InterPro" id="IPR000873">
    <property type="entry name" value="AMP-dep_synth/lig_dom"/>
</dbReference>
<feature type="active site" description="Proton donor; for dehydratase activity" evidence="13">
    <location>
        <position position="1144"/>
    </location>
</feature>
<keyword evidence="3" id="KW-0597">Phosphoprotein</keyword>
<dbReference type="InterPro" id="IPR020807">
    <property type="entry name" value="PKS_DH"/>
</dbReference>
<dbReference type="Pfam" id="PF00501">
    <property type="entry name" value="AMP-binding"/>
    <property type="match status" value="1"/>
</dbReference>
<feature type="domain" description="Carrier" evidence="15">
    <location>
        <begin position="3508"/>
        <end position="3584"/>
    </location>
</feature>
<sequence length="3918" mass="432142">MPQRKEPIAIIGSACNFPGNSTTPSKLWELLKEPRDLSKPIPDNRFNADVWHHKDNSHHGTSNVTKSYFLEADPAVFDANFFNIPPNECEAIDPQQRMLLETVYESLCAAGVTMEGLRGSSTACYVGLMCDDWAGMLAKDWDCLPQYAATGISRAIMANRISYFFDWHGPSMTIDTACSSSLVAVHEAVQVLRSGDCNVAVACGANLILTPGMYIAESKLKMLSPDGKSRMWDQGANGYARGEGLAAVVLKTLSQAIKDGDNIECVIRETAFNQDGRTTGITMPSNLAQTALIRETYKKAGLDPLNPNDQPQYFHAHGTGTPAGDPQEAEAISRAFFNDGQVAEKKLWVGSIKTIIGHTEGTAGLASLIGTSLALQNKTIPPNLHLNQIAEKVKPFYTNLEVPTTSHEWPSPPAGQPMRASVNSFGFGGANAHAILESYDPIENQASCKETERSLFTPLTFSANSEKSLRGMLETFSQYLSAENAPDISDVAWTLQNHRSALVYKIAISGRMTTDLVAGIDAARNQKDSIGVRSSGPEKLTVLGVFTGQGAQWPTMGRELIKTSGHVRNIVAGLDRSLQELPERDRPNWSIQGELEADNKSSRLSEAALSQPLCTAVQIVLVDLLKAAGTNLEFNAVIGHSSGEIAAAYASGFISARDAIRVAYYRGLYAKFARSPSGKKGAMMAVGTTLEDAEEFCQLDEFEGRITVAASNAATSVTLSGDGDAIDKAQVVFKDESKFVRKLRVDTAYHSFHMNSCSEMYLKAMHTCGIEYKEGYSSVSWYSSVIPDKKMASSDLNGQYWADNMNNTVLFSQAGITAVKESGPFDLVIEIGPHPALKGPCLENLEQATGVGGTPYTGLLSRGVDDVKAFSAALGYIWECFGSAAVDFGGYDKLMSANSQRRNLSAELPEYSWDHTRSYWLDSRVATSYTTREAPHPMLGVNAVEGSTGTQIQWRNILFPKEISWIPGHRLQGQNVFPASGYVCMAIEAIMTLSNNREVQLIELEDVDIARAISFLDDTAGIEIIFTLNVLSSEPELISANFQISSCPKGDNTLTLNGKGKISIRFGESIVDALSVSQVPQFNMASVDIDRFYKYLSDMGYNYSPPFKAISSILRRKDAAVGEITDSRGGSWEDSFLMHPGFVDTSFQAVFAAFSSPGDDRLWSIHVPTKINRLSINPSLAVFPPGEEIVWPWQAVVTSETHDTPTADIEVFAPNKNGVLMEIEGIVLVPLAKASEENDVKLFSNLIYDLAQPDGVVAAPNRLSKPDAHIAKVSERFSFYWINKLLNSITTKEEEETLSHFKYMLRWYRADISILRAVGQNIAHVIRTRGNIHEYTLKDNILDRFYEEAIGLDITNQWEANLAAQVAYRYPRMNIIEIGAGTGGSTRMILPTLDKAFSTYTFTDISSGFFEAAEKRFSQYSDRMIFKTLDMEKDLSEQGFTEGHYDMVLASNVLHVGPDIDLTLSNVRKLVKPGGWLINMEVATYFPSLREGFSMSGFPGWWCGAETGRPWGPTIPVEEWDKVYKRTGWSGIDALTPNIDSIDHLVVMATQAVDPQIYTLRDPLALEHAHPQRENLVIIGGKTEEVANIVTECSSILRSHFSSIRNVTCIDNFSNSDTKAVATVLNLAELDVPIMKELMDDQPQKLEGVKEVFSTPREILWVTKGNRSESPYSRMLVGMARTLRREYSGINFQALDVDVLDSNSAKLFAETLLRHLNLQAANNQLVPDSILWSDESEYHLEKNKIYIPRLISADKINDRYNSYKRRITHEASARDSNIELISKSNSYNLCEPSPLKPTTRSESDSEITVSQSLLQSVEVPLVGHFFLCYGTDDCGEHVIALSDRSNSVVHVPRSWTIPYGGTPNPEQVILSVAANLVAHLIIADISANSTILVHDPDQIVAAAISKQAATKKIQVFFTTTQTSKKGPQWTYIHPKTPRRLLKKQLPKRISTFINFSSISDKQTMVNLLDSLPLCCKQSDRSMFFGNSVAKRPGSNAELVSKILTTGFDIAKTTNFSVPYNRSTLPLDRVPGYSDRTKDLMVIDWVTDNKISLTVEPIDPYADLFSAEKTYLMIGLSGEMGQSLAEWMVNRGARYVVLTSRRPKVNTEWIESMEDEYGATIKSMPLDITDADALHSCYNKICRTMPPIGGVAHGAMVLVDSLFQKMSYEDLMAALRPKVLGAINLDNLFSENTLDFFILFSSITALIGNAGQSNYIGANSFMESLGLQRRRKGLSASVIAISSLIGLGYFERAENLDIDQFSRSGYRNVSEQDIHTLFAEAIVRGRPGTTESHEVVSGVVPTYADGDIRASYLKDMKFSHLILERTSAKQDGSSSTQIPVRIQLLTATTEDEVREVMQSGLTRRIKKMLRIPEEDVFNATDSLVEQGVDSLVAVEIRTWFIREIDIDMPVLKVLGGSSISDLLNDAIQKISPELTPCLGSKGTKSNLNGHPTPPKEVPNPSFKPAAIDSSPSVTQDTQSQSKSPNTSLVHSTPLTITAITETPAKPLGDEPRLAVENSNIQQGLGRREKSEVTEKMSFGQSRFWFLNQALNDKTTFNMAILVRLSGRIRVKDMERALELVVLRHDALRTRYFSTGEYMESPMQGVISTSAVKLVVKHCKDESAAYRELDELRSHVWDIGDWETMKVSLLSSSDTMHYLVIGCHHIGMDGFSFNVFYSDLEKAYEGQKLPIIPKSSQYGAFARKQREDWENGNMNADLAYYREIIPRNLNPIPLFPFAKTSTRLPLDTYDTYSADVRIEPALTKKIKAASRFLSSTTFHFYLAVLQTLIFRQLDDCDEFFIGVADANRTDDKFINTLGFFLNLLPVRFERHAAKKFGEAVKQVRDKVYTGLAHSKLPFDVLLDELKIPRSATATPIFQVFVDYRQGVQERQKYMGLDAVGEKWHLARTGYDMTLDIVENAAGDTRLELRLQKRLYTAQHTKLLLNGYVNLLTAFANNPTADWSVPDVWDSQTISNALEVGRGRSLQYEWAPTVMHHIDNVVSQYGTNICLKDGTGKTMTYSQMADRVNSICAALIATKVIGGDKVAVFQQPTADWVCSLLAIFRAGAVYVPLDLRSPLPRLAAIVDQARPCVIIAHSQTLRDVKHLEVPNAVVVNVSSLATSGQAMPNLAKPDELAVVLFTSGSTGIPKGIHINHSNIIKQLEGCSKQFEFKGTASYVLHQTAYSFDKSLEQIFTALVHGGALYVVPAEQRGDPISITNIMASEGITHTATTPSEYLMWFRYARDNLLKCKTWKCALLGGEVASDAVIEEFRKLGMPIRLLDSYGPAEITMSCAKVELPYRSMITGHPAPVGFMLPNYSVSIVDSQMNPLPLGFVGEIVIGGVGVASGYLNNDELTKQKFIQNSFGGDGMVYRTGDKGRLTEEGALFFEGRIDGDTQIKLRGVRIELEDIESTILQASAGALTHAVVTLRGKQDSTFLVAHVVFSATYAEPRDDLLTRLPILLPLPQYMIPTIFIALDNLPFTTHFKVDRKAVLALPVPEVGNASTEQIIGLTETEAQLAILWNHIIPATRVLIPGSDFFHAGGNSLMLVKLQAMIRQSFSVSLRLFDIMNAGTLRSMACLIEDALGAKELDWDAETALPTLPSRNPDISPPKHKDIVVMMTGATGVLGKNVLAHLVADDRISKIYAVAVRPQNGISALTRILDPKKKINIKHGDLDKARLGLSEKEAIILASEADVILHLGANRSFWDSYYHLRAINVFSVKEIVKIAHPRNVPIHFVSSGGVSAYSFNSPPTNGHDGYVASKWAAEKVLANAANEVGLKAVLHRPTKAPGGTSVAPTEILDELLSLAKQLQKKPALDGLSGSLGIVPLEHIAEDIVRTIFGTEMIGLGQPEVITHSSTLNVNIKEFADRILQDQDVSALEEMPALQWMGLAKKGGWSQFMVGHEIHMHNSNDRIVSTR</sequence>
<dbReference type="SUPFAM" id="SSF56801">
    <property type="entry name" value="Acetyl-CoA synthetase-like"/>
    <property type="match status" value="1"/>
</dbReference>
<evidence type="ECO:0000259" key="16">
    <source>
        <dbReference type="PROSITE" id="PS52004"/>
    </source>
</evidence>
<dbReference type="InterPro" id="IPR016036">
    <property type="entry name" value="Malonyl_transacylase_ACP-bd"/>
</dbReference>
<dbReference type="InterPro" id="IPR036736">
    <property type="entry name" value="ACP-like_sf"/>
</dbReference>
<keyword evidence="7" id="KW-0677">Repeat</keyword>
<dbReference type="GO" id="GO:0032259">
    <property type="term" value="P:methylation"/>
    <property type="evidence" value="ECO:0007669"/>
    <property type="project" value="UniProtKB-KW"/>
</dbReference>
<dbReference type="GO" id="GO:0006633">
    <property type="term" value="P:fatty acid biosynthetic process"/>
    <property type="evidence" value="ECO:0007669"/>
    <property type="project" value="InterPro"/>
</dbReference>
<dbReference type="GO" id="GO:0004312">
    <property type="term" value="F:fatty acid synthase activity"/>
    <property type="evidence" value="ECO:0007669"/>
    <property type="project" value="TreeGrafter"/>
</dbReference>
<dbReference type="SMART" id="SM00822">
    <property type="entry name" value="PKS_KR"/>
    <property type="match status" value="1"/>
</dbReference>
<dbReference type="PANTHER" id="PTHR43775">
    <property type="entry name" value="FATTY ACID SYNTHASE"/>
    <property type="match status" value="1"/>
</dbReference>
<dbReference type="SUPFAM" id="SSF53335">
    <property type="entry name" value="S-adenosyl-L-methionine-dependent methyltransferases"/>
    <property type="match status" value="1"/>
</dbReference>
<dbReference type="InterPro" id="IPR056501">
    <property type="entry name" value="NAD-bd_HRPKS_sdrA"/>
</dbReference>
<dbReference type="SUPFAM" id="SSF52151">
    <property type="entry name" value="FabD/lysophospholipase-like"/>
    <property type="match status" value="1"/>
</dbReference>
<dbReference type="PROSITE" id="PS50075">
    <property type="entry name" value="CARRIER"/>
    <property type="match status" value="2"/>
</dbReference>
<dbReference type="InterPro" id="IPR014030">
    <property type="entry name" value="Ketoacyl_synth_N"/>
</dbReference>
<feature type="active site" description="Proton acceptor; for dehydratase activity" evidence="13">
    <location>
        <position position="969"/>
    </location>
</feature>
<keyword evidence="2" id="KW-0596">Phosphopantetheine</keyword>
<evidence type="ECO:0000256" key="11">
    <source>
        <dbReference type="ARBA" id="ARBA00031359"/>
    </source>
</evidence>
<dbReference type="Pfam" id="PF00550">
    <property type="entry name" value="PP-binding"/>
    <property type="match status" value="2"/>
</dbReference>
<keyword evidence="9" id="KW-0511">Multifunctional enzyme</keyword>
<dbReference type="InterPro" id="IPR001227">
    <property type="entry name" value="Ac_transferase_dom_sf"/>
</dbReference>
<dbReference type="OMA" id="GGWLINM"/>
<dbReference type="InterPro" id="IPR020841">
    <property type="entry name" value="PKS_Beta-ketoAc_synthase_dom"/>
</dbReference>
<dbReference type="Pfam" id="PF08659">
    <property type="entry name" value="KR"/>
    <property type="match status" value="1"/>
</dbReference>
<dbReference type="Gene3D" id="3.40.47.10">
    <property type="match status" value="1"/>
</dbReference>
<dbReference type="SUPFAM" id="SSF52777">
    <property type="entry name" value="CoA-dependent acyltransferases"/>
    <property type="match status" value="2"/>
</dbReference>
<dbReference type="Pfam" id="PF02801">
    <property type="entry name" value="Ketoacyl-synt_C"/>
    <property type="match status" value="1"/>
</dbReference>
<dbReference type="SUPFAM" id="SSF51735">
    <property type="entry name" value="NAD(P)-binding Rossmann-fold domains"/>
    <property type="match status" value="2"/>
</dbReference>
<dbReference type="GO" id="GO:0008168">
    <property type="term" value="F:methyltransferase activity"/>
    <property type="evidence" value="ECO:0007669"/>
    <property type="project" value="UniProtKB-KW"/>
</dbReference>
<dbReference type="STRING" id="554155.C5FCP3"/>
<accession>C5FCP3</accession>
<keyword evidence="4" id="KW-0436">Ligase</keyword>
<dbReference type="Gene3D" id="1.10.1200.10">
    <property type="entry name" value="ACP-like"/>
    <property type="match status" value="2"/>
</dbReference>
<dbReference type="Gene3D" id="3.40.50.150">
    <property type="entry name" value="Vaccinia Virus protein VP39"/>
    <property type="match status" value="1"/>
</dbReference>
<dbReference type="SMART" id="SM00827">
    <property type="entry name" value="PKS_AT"/>
    <property type="match status" value="1"/>
</dbReference>
<dbReference type="SMART" id="SM00825">
    <property type="entry name" value="PKS_KS"/>
    <property type="match status" value="1"/>
</dbReference>
<dbReference type="InterPro" id="IPR029063">
    <property type="entry name" value="SAM-dependent_MTases_sf"/>
</dbReference>
<dbReference type="InterPro" id="IPR049551">
    <property type="entry name" value="PKS_DH_C"/>
</dbReference>
<feature type="domain" description="Ketosynthase family 3 (KS3)" evidence="16">
    <location>
        <begin position="5"/>
        <end position="438"/>
    </location>
</feature>
<dbReference type="InterPro" id="IPR042104">
    <property type="entry name" value="PKS_dehydratase_sf"/>
</dbReference>
<evidence type="ECO:0000256" key="12">
    <source>
        <dbReference type="ARBA" id="ARBA00033379"/>
    </source>
</evidence>